<reference evidence="1 2" key="1">
    <citation type="submission" date="2019-02" db="EMBL/GenBank/DDBJ databases">
        <title>Deep-cultivation of Planctomycetes and their phenomic and genomic characterization uncovers novel biology.</title>
        <authorList>
            <person name="Wiegand S."/>
            <person name="Jogler M."/>
            <person name="Boedeker C."/>
            <person name="Pinto D."/>
            <person name="Vollmers J."/>
            <person name="Rivas-Marin E."/>
            <person name="Kohn T."/>
            <person name="Peeters S.H."/>
            <person name="Heuer A."/>
            <person name="Rast P."/>
            <person name="Oberbeckmann S."/>
            <person name="Bunk B."/>
            <person name="Jeske O."/>
            <person name="Meyerdierks A."/>
            <person name="Storesund J.E."/>
            <person name="Kallscheuer N."/>
            <person name="Luecker S."/>
            <person name="Lage O.M."/>
            <person name="Pohl T."/>
            <person name="Merkel B.J."/>
            <person name="Hornburger P."/>
            <person name="Mueller R.-W."/>
            <person name="Bruemmer F."/>
            <person name="Labrenz M."/>
            <person name="Spormann A.M."/>
            <person name="Op Den Camp H."/>
            <person name="Overmann J."/>
            <person name="Amann R."/>
            <person name="Jetten M.S.M."/>
            <person name="Mascher T."/>
            <person name="Medema M.H."/>
            <person name="Devos D.P."/>
            <person name="Kaster A.-K."/>
            <person name="Ovreas L."/>
            <person name="Rohde M."/>
            <person name="Galperin M.Y."/>
            <person name="Jogler C."/>
        </authorList>
    </citation>
    <scope>NUCLEOTIDE SEQUENCE [LARGE SCALE GENOMIC DNA]</scope>
    <source>
        <strain evidence="1 2">CA85</strain>
    </source>
</reference>
<accession>A0A5C5X008</accession>
<gene>
    <name evidence="1" type="ORF">CA85_43300</name>
</gene>
<dbReference type="AlphaFoldDB" id="A0A5C5X008"/>
<dbReference type="RefSeq" id="WP_146393172.1">
    <property type="nucleotide sequence ID" value="NZ_SJPK01000014.1"/>
</dbReference>
<dbReference type="EMBL" id="SJPK01000014">
    <property type="protein sequence ID" value="TWT56327.1"/>
    <property type="molecule type" value="Genomic_DNA"/>
</dbReference>
<evidence type="ECO:0000313" key="1">
    <source>
        <dbReference type="EMBL" id="TWT56327.1"/>
    </source>
</evidence>
<proteinExistence type="predicted"/>
<dbReference type="Proteomes" id="UP000318053">
    <property type="component" value="Unassembled WGS sequence"/>
</dbReference>
<protein>
    <submittedName>
        <fullName evidence="1">Carbamoyl-phosphate synthetase large chain, oligomerization domain</fullName>
    </submittedName>
</protein>
<name>A0A5C5X008_9BACT</name>
<organism evidence="1 2">
    <name type="scientific">Allorhodopirellula solitaria</name>
    <dbReference type="NCBI Taxonomy" id="2527987"/>
    <lineage>
        <taxon>Bacteria</taxon>
        <taxon>Pseudomonadati</taxon>
        <taxon>Planctomycetota</taxon>
        <taxon>Planctomycetia</taxon>
        <taxon>Pirellulales</taxon>
        <taxon>Pirellulaceae</taxon>
        <taxon>Allorhodopirellula</taxon>
    </lineage>
</organism>
<keyword evidence="2" id="KW-1185">Reference proteome</keyword>
<sequence>MSEPTTHQQTRWTQAIDRALENMTDVEASVQFHIRRAAIRRRRHELGILRPTSEEPAWTAKHESLLGTMPDREIAAQTGIKSYWVRKRRIDLQIPPYQVPEAIDATQQHRPPHRWTASEEALLGTEPDTVIAHQLDLTPSIVTNHRNALEIEPYRRGGEVEWTPGMLRMLGDVPDGTLAREYGVAHSAVKLRRIEEGIPPFGRATMDPDPELPLDVIELVGKETDQRLSKTYGVARYKIRIYRALHGIDQAPPMDRFAHHWTEQDDQLLGTASDRRVAAKIGVRPQQVMYRRVQLGIPSPGKKSSLRWTKKRIDQLGRDPDHVLGKQWNVSPSVVRKKREELEIEPCKRRSQELSVEARELLGTVPDNVLAKQFGFSPTFIRNARNDAGIAPCRSTAPFIWKKKNLKRLGRVHDDVLAQELSLSPEFIAQKRRALGIAAFRRVNKVDWNDPKIRKQLGVISDAELARKLGVTSGAILSKRKALGIPAWKPPKK</sequence>
<comment type="caution">
    <text evidence="1">The sequence shown here is derived from an EMBL/GenBank/DDBJ whole genome shotgun (WGS) entry which is preliminary data.</text>
</comment>
<evidence type="ECO:0000313" key="2">
    <source>
        <dbReference type="Proteomes" id="UP000318053"/>
    </source>
</evidence>
<dbReference type="OrthoDB" id="258970at2"/>